<evidence type="ECO:0000256" key="8">
    <source>
        <dbReference type="ARBA" id="ARBA00023170"/>
    </source>
</evidence>
<dbReference type="EMBL" id="MN515192">
    <property type="protein sequence ID" value="QMS80340.1"/>
    <property type="molecule type" value="mRNA"/>
</dbReference>
<dbReference type="Pfam" id="PF02949">
    <property type="entry name" value="7tm_6"/>
    <property type="match status" value="1"/>
</dbReference>
<evidence type="ECO:0000256" key="7">
    <source>
        <dbReference type="ARBA" id="ARBA00023136"/>
    </source>
</evidence>
<keyword evidence="7 10" id="KW-0472">Membrane</keyword>
<accession>A0A7G4KBV4</accession>
<comment type="similarity">
    <text evidence="10">Belongs to the insect chemoreceptor superfamily. Heteromeric odorant receptor channel (TC 1.A.69) family.</text>
</comment>
<keyword evidence="3 10" id="KW-0716">Sensory transduction</keyword>
<gene>
    <name evidence="11" type="primary">OR25</name>
</gene>
<keyword evidence="6 10" id="KW-1133">Transmembrane helix</keyword>
<evidence type="ECO:0000256" key="3">
    <source>
        <dbReference type="ARBA" id="ARBA00022606"/>
    </source>
</evidence>
<evidence type="ECO:0000256" key="2">
    <source>
        <dbReference type="ARBA" id="ARBA00022475"/>
    </source>
</evidence>
<evidence type="ECO:0000256" key="5">
    <source>
        <dbReference type="ARBA" id="ARBA00022725"/>
    </source>
</evidence>
<proteinExistence type="evidence at transcript level"/>
<organism evidence="11">
    <name type="scientific">Histia rhodope</name>
    <dbReference type="NCBI Taxonomy" id="1453155"/>
    <lineage>
        <taxon>Eukaryota</taxon>
        <taxon>Metazoa</taxon>
        <taxon>Ecdysozoa</taxon>
        <taxon>Arthropoda</taxon>
        <taxon>Hexapoda</taxon>
        <taxon>Insecta</taxon>
        <taxon>Pterygota</taxon>
        <taxon>Neoptera</taxon>
        <taxon>Endopterygota</taxon>
        <taxon>Lepidoptera</taxon>
        <taxon>Glossata</taxon>
        <taxon>Ditrysia</taxon>
        <taxon>Zygaenoidea</taxon>
        <taxon>Zygaenidae</taxon>
        <taxon>Chalcosiinae</taxon>
        <taxon>Histia</taxon>
    </lineage>
</organism>
<reference evidence="11" key="1">
    <citation type="submission" date="2019-09" db="EMBL/GenBank/DDBJ databases">
        <authorList>
            <person name="Yang H."/>
        </authorList>
    </citation>
    <scope>NUCLEOTIDE SEQUENCE</scope>
</reference>
<feature type="transmembrane region" description="Helical" evidence="10">
    <location>
        <begin position="74"/>
        <end position="95"/>
    </location>
</feature>
<evidence type="ECO:0000313" key="11">
    <source>
        <dbReference type="EMBL" id="QMS80340.1"/>
    </source>
</evidence>
<feature type="transmembrane region" description="Helical" evidence="10">
    <location>
        <begin position="297"/>
        <end position="319"/>
    </location>
</feature>
<feature type="transmembrane region" description="Helical" evidence="10">
    <location>
        <begin position="273"/>
        <end position="291"/>
    </location>
</feature>
<keyword evidence="4 10" id="KW-0812">Transmembrane</keyword>
<keyword evidence="8 10" id="KW-0675">Receptor</keyword>
<keyword evidence="5 10" id="KW-0552">Olfaction</keyword>
<evidence type="ECO:0000256" key="10">
    <source>
        <dbReference type="RuleBase" id="RU351113"/>
    </source>
</evidence>
<evidence type="ECO:0000256" key="9">
    <source>
        <dbReference type="ARBA" id="ARBA00023224"/>
    </source>
</evidence>
<name>A0A7G4KBV4_9NEOP</name>
<dbReference type="GO" id="GO:0007165">
    <property type="term" value="P:signal transduction"/>
    <property type="evidence" value="ECO:0007669"/>
    <property type="project" value="UniProtKB-KW"/>
</dbReference>
<protein>
    <recommendedName>
        <fullName evidence="10">Odorant receptor</fullName>
    </recommendedName>
</protein>
<feature type="transmembrane region" description="Helical" evidence="10">
    <location>
        <begin position="366"/>
        <end position="388"/>
    </location>
</feature>
<comment type="subcellular location">
    <subcellularLocation>
        <location evidence="1 10">Cell membrane</location>
        <topology evidence="1 10">Multi-pass membrane protein</topology>
    </subcellularLocation>
</comment>
<dbReference type="PANTHER" id="PTHR21137:SF35">
    <property type="entry name" value="ODORANT RECEPTOR 19A-RELATED"/>
    <property type="match status" value="1"/>
</dbReference>
<evidence type="ECO:0000256" key="6">
    <source>
        <dbReference type="ARBA" id="ARBA00022989"/>
    </source>
</evidence>
<keyword evidence="9 10" id="KW-0807">Transducer</keyword>
<keyword evidence="2" id="KW-1003">Cell membrane</keyword>
<evidence type="ECO:0000256" key="1">
    <source>
        <dbReference type="ARBA" id="ARBA00004651"/>
    </source>
</evidence>
<dbReference type="AlphaFoldDB" id="A0A7G4KBV4"/>
<dbReference type="GO" id="GO:0004984">
    <property type="term" value="F:olfactory receptor activity"/>
    <property type="evidence" value="ECO:0007669"/>
    <property type="project" value="InterPro"/>
</dbReference>
<evidence type="ECO:0000256" key="4">
    <source>
        <dbReference type="ARBA" id="ARBA00022692"/>
    </source>
</evidence>
<dbReference type="PANTHER" id="PTHR21137">
    <property type="entry name" value="ODORANT RECEPTOR"/>
    <property type="match status" value="1"/>
</dbReference>
<dbReference type="GO" id="GO:0005886">
    <property type="term" value="C:plasma membrane"/>
    <property type="evidence" value="ECO:0007669"/>
    <property type="project" value="UniProtKB-SubCell"/>
</dbReference>
<dbReference type="GO" id="GO:0005549">
    <property type="term" value="F:odorant binding"/>
    <property type="evidence" value="ECO:0007669"/>
    <property type="project" value="InterPro"/>
</dbReference>
<dbReference type="InterPro" id="IPR004117">
    <property type="entry name" value="7tm6_olfct_rcpt"/>
</dbReference>
<feature type="transmembrane region" description="Helical" evidence="10">
    <location>
        <begin position="44"/>
        <end position="62"/>
    </location>
</feature>
<comment type="caution">
    <text evidence="10">Lacks conserved residue(s) required for the propagation of feature annotation.</text>
</comment>
<sequence>MTTLNKMTIFIRNVNLSISVSLTVLKLVGFWAPNDIKNNFNIIYYLYAIVTFMILLGIYLIIQVVDMFLIWGDLPLMTGTAFLLFTNLAQAIKILNLVWKRQRVEEIIFNANQLLRDQRTEEGKNIVKKCDRETTLQQLLYFCLTTITVAGWAGSAEKNKLPLRAWYPYDTSKSPAYEITYVHQVGALFVAAYLNVGKDTLVTALIAQCRCRLKLVGLALRNLNEELKADDKHIFNAEQQFVVRRRLNRCVVQHQSALEATVQLQDCFSVPTFAQFTVSMVIICVTAFQLASQTGNLVRVFSMGTYLLNMTFQVFLYCYQGNQLSEESMEIAGAAYESPWYTFSSSTRRSILVLMSRSRRPARLKAGGFTTLSLASYMAIIKASYSFFTVLQQVDENK</sequence>